<dbReference type="InterPro" id="IPR011009">
    <property type="entry name" value="Kinase-like_dom_sf"/>
</dbReference>
<protein>
    <submittedName>
        <fullName evidence="2">Aminoglycoside phosphotransferase family protein</fullName>
        <ecNumber evidence="2">2.7.1.-</ecNumber>
    </submittedName>
</protein>
<proteinExistence type="predicted"/>
<keyword evidence="3" id="KW-1185">Reference proteome</keyword>
<feature type="domain" description="Aminoglycoside phosphotransferase" evidence="1">
    <location>
        <begin position="18"/>
        <end position="242"/>
    </location>
</feature>
<dbReference type="Pfam" id="PF01636">
    <property type="entry name" value="APH"/>
    <property type="match status" value="1"/>
</dbReference>
<dbReference type="Proteomes" id="UP001596990">
    <property type="component" value="Unassembled WGS sequence"/>
</dbReference>
<dbReference type="InterPro" id="IPR002575">
    <property type="entry name" value="Aminoglycoside_PTrfase"/>
</dbReference>
<reference evidence="3" key="1">
    <citation type="journal article" date="2019" name="Int. J. Syst. Evol. Microbiol.">
        <title>The Global Catalogue of Microorganisms (GCM) 10K type strain sequencing project: providing services to taxonomists for standard genome sequencing and annotation.</title>
        <authorList>
            <consortium name="The Broad Institute Genomics Platform"/>
            <consortium name="The Broad Institute Genome Sequencing Center for Infectious Disease"/>
            <person name="Wu L."/>
            <person name="Ma J."/>
        </authorList>
    </citation>
    <scope>NUCLEOTIDE SEQUENCE [LARGE SCALE GENOMIC DNA]</scope>
    <source>
        <strain evidence="3">CCUG 56607</strain>
    </source>
</reference>
<name>A0ABW3L0G1_9BACI</name>
<evidence type="ECO:0000259" key="1">
    <source>
        <dbReference type="Pfam" id="PF01636"/>
    </source>
</evidence>
<dbReference type="SUPFAM" id="SSF56112">
    <property type="entry name" value="Protein kinase-like (PK-like)"/>
    <property type="match status" value="1"/>
</dbReference>
<evidence type="ECO:0000313" key="3">
    <source>
        <dbReference type="Proteomes" id="UP001596990"/>
    </source>
</evidence>
<dbReference type="PANTHER" id="PTHR41283">
    <property type="entry name" value="AMINOGLYCOSIDE PHOSPHOTRANSFERASE"/>
    <property type="match status" value="1"/>
</dbReference>
<dbReference type="Gene3D" id="3.90.1200.10">
    <property type="match status" value="1"/>
</dbReference>
<organism evidence="2 3">
    <name type="scientific">Thalassobacillus hwangdonensis</name>
    <dbReference type="NCBI Taxonomy" id="546108"/>
    <lineage>
        <taxon>Bacteria</taxon>
        <taxon>Bacillati</taxon>
        <taxon>Bacillota</taxon>
        <taxon>Bacilli</taxon>
        <taxon>Bacillales</taxon>
        <taxon>Bacillaceae</taxon>
        <taxon>Thalassobacillus</taxon>
    </lineage>
</organism>
<gene>
    <name evidence="2" type="ORF">ACFQ2J_08725</name>
</gene>
<dbReference type="EMBL" id="JBHTKL010000002">
    <property type="protein sequence ID" value="MFD1019277.1"/>
    <property type="molecule type" value="Genomic_DNA"/>
</dbReference>
<keyword evidence="2" id="KW-0808">Transferase</keyword>
<comment type="caution">
    <text evidence="2">The sequence shown here is derived from an EMBL/GenBank/DDBJ whole genome shotgun (WGS) entry which is preliminary data.</text>
</comment>
<dbReference type="GO" id="GO:0016740">
    <property type="term" value="F:transferase activity"/>
    <property type="evidence" value="ECO:0007669"/>
    <property type="project" value="UniProtKB-KW"/>
</dbReference>
<dbReference type="PANTHER" id="PTHR41283:SF1">
    <property type="entry name" value="AMINOGLYCOSIDE PHOSPHOTRANSFERASE DOMAIN-CONTAINING PROTEIN"/>
    <property type="match status" value="1"/>
</dbReference>
<sequence length="308" mass="36580">MDVKALLQKLWESPIEELTYINKGFSPDEKYRLQLADGERYFIKLCSKEYATRKQEEFTHMKNFKAMGVPVPEPIFFYTFDEAPYCVQCFEYIDGKDGEDALPEMTEEQQYNVGVQAGRALRKINTVPLEHASETWESYRMNKYDNYMLAVKDLKDVRLDLKSVDAFVQQHKHLLKNRPLVFNHDDFHPCNLMVSSQGLEAVIDFDRFDWEDPYHEFYKMALFSRNISVPFCVGQVHGYFDDEVPEDFWDYYALYAAMTFAADIVWSTRFSQDQIEHSYTRLSRILEDHDHFKRCMPKWYAEYDAGEM</sequence>
<accession>A0ABW3L0G1</accession>
<dbReference type="EC" id="2.7.1.-" evidence="2"/>
<dbReference type="RefSeq" id="WP_386058852.1">
    <property type="nucleotide sequence ID" value="NZ_JBHTKL010000002.1"/>
</dbReference>
<evidence type="ECO:0000313" key="2">
    <source>
        <dbReference type="EMBL" id="MFD1019277.1"/>
    </source>
</evidence>